<dbReference type="RefSeq" id="WP_128912376.1">
    <property type="nucleotide sequence ID" value="NZ_RDSM01000001.1"/>
</dbReference>
<feature type="domain" description="TonB-dependent transporter Oar-like beta-barrel" evidence="2">
    <location>
        <begin position="336"/>
        <end position="1146"/>
    </location>
</feature>
<evidence type="ECO:0000313" key="4">
    <source>
        <dbReference type="Proteomes" id="UP000289437"/>
    </source>
</evidence>
<sequence>MKKFFPLALAAAMSFGVSFGPAAPISFAQAVSTNGGSIQGTITDPSNAVLSKASIDIRGIDTGFTRSITTDSAGFYSIGPLNPGTYEVSVSTPGFQKLVVTTVVRTGTATSGNFKLSVGQSSETIEVTAGELQVNTEQAGVSDVLTNEQIQHLPINGRNFLDIAQIEPGVILQSGESFDPTKAGYSAISVGGVSGRTTRILLDGQDITDETVGTTIFNVSQGSISEFQLNRSTQDVSGDITSTGQVLVASQSGTNRIHGQAFYNFQDYRAVFADVQGQKAPFQRNQFGGSAGGPIFKDKLFFFGNIERIKQDSATPISIGSQFPQYQGLSLTTPYKETYSVVRLDYNGPLGGHYFVRGNYNVNSVASAFGDGFQRYANRDNTPGIAGGADFQTGRFTHSFRGSYEKFHNLISDASGGIFNLLPGITFENVVQNLYTGPNDLAPQGTFQSDKQFRYDGSWTKGRQSFKYGYSLNRIQGGGFAAFFGLAPRIRETSGTAIGDPTDAINGYHASSIVLGNGLGFFTEHSGFGLIGGGVGDWREGAYISDTIKLTSNFTLNAGVRWSVDTGRANQDLATPNCSDISSTLDPSLLPCTGSTPLFSAYNPSFTQSHVHQPYGNFAPQIGFAYAPGNHKTVLTGAYGIFFEGDVFNNTTNARTGVIKQGAFFNDKSICASGNFVQPDGTVVNSATVGGVTRSIASICSGSVASAAPYAIALQQLYQQNSAANATSANGAYIGQTLDAAGIYAPNYKTPYSQQWNFGIQHEIAKGAILRADYIHNSTIKISQETDLNHLGASRYLNVTAAKNAIAATTAAAGCAGGSSQAAINCTIAAAGEGAGGANILGGNGILQSFAGNGLDSGANFNGGLSAGFNGVTPNTGAAFPGQNQLLGSGAFLQPIGRSGYDALQVVFRQAKSHPFKFVDRGNIQVSYNLSRIVSSSNNSTGDQFFSGLSYDNDNPNAYIGRANLDHKHQVSFGGSFTMKYGPQIGIVGHFSSAAPTTLLLDNPLTTGNIFQTDVTGDGTVADLVPGTLPGDYMHRVKPTNLGAFIQNFNNTHANQLTPAGQALVAAGLFTQQQLVAIGAAIQPIATLPQARALGNPSIRGMDLNFSYPIRLNRFREGMSLEPAIAFYNVGNFSNFDPSKGPSGTLQNVADGGDGNGGTVNTLTGNVNGLAGPGAIEAYRVGRGSGTFDQGGPRSTEFQLKLNF</sequence>
<dbReference type="Gene3D" id="2.60.40.1120">
    <property type="entry name" value="Carboxypeptidase-like, regulatory domain"/>
    <property type="match status" value="1"/>
</dbReference>
<proteinExistence type="predicted"/>
<protein>
    <submittedName>
        <fullName evidence="3">Oar protein</fullName>
    </submittedName>
</protein>
<dbReference type="Proteomes" id="UP000289437">
    <property type="component" value="Unassembled WGS sequence"/>
</dbReference>
<name>A0A4Q0T9D9_9BACT</name>
<dbReference type="InterPro" id="IPR057601">
    <property type="entry name" value="Oar-like_b-barrel"/>
</dbReference>
<dbReference type="OrthoDB" id="97893at2"/>
<dbReference type="Pfam" id="PF25183">
    <property type="entry name" value="OMP_b-brl_4"/>
    <property type="match status" value="2"/>
</dbReference>
<feature type="chain" id="PRO_5020616901" evidence="1">
    <location>
        <begin position="23"/>
        <end position="1204"/>
    </location>
</feature>
<dbReference type="InterPro" id="IPR008969">
    <property type="entry name" value="CarboxyPept-like_regulatory"/>
</dbReference>
<dbReference type="Pfam" id="PF13620">
    <property type="entry name" value="CarboxypepD_reg"/>
    <property type="match status" value="1"/>
</dbReference>
<reference evidence="3 4" key="1">
    <citation type="submission" date="2018-11" db="EMBL/GenBank/DDBJ databases">
        <authorList>
            <person name="Mardanov A.V."/>
            <person name="Ravin N.V."/>
            <person name="Dedysh S.N."/>
        </authorList>
    </citation>
    <scope>NUCLEOTIDE SEQUENCE [LARGE SCALE GENOMIC DNA]</scope>
    <source>
        <strain evidence="3 4">AF10</strain>
    </source>
</reference>
<evidence type="ECO:0000256" key="1">
    <source>
        <dbReference type="SAM" id="SignalP"/>
    </source>
</evidence>
<gene>
    <name evidence="3" type="ORF">GRAN_1676</name>
</gene>
<accession>A0A4Q0T9D9</accession>
<evidence type="ECO:0000313" key="3">
    <source>
        <dbReference type="EMBL" id="RXH58366.1"/>
    </source>
</evidence>
<feature type="signal peptide" evidence="1">
    <location>
        <begin position="1"/>
        <end position="22"/>
    </location>
</feature>
<keyword evidence="1" id="KW-0732">Signal</keyword>
<reference evidence="4" key="2">
    <citation type="submission" date="2019-02" db="EMBL/GenBank/DDBJ databases">
        <title>Granulicella sibirica sp. nov., a psychrotolerant acidobacterium isolated from an organic soil layer in forested tundra, West Siberia.</title>
        <authorList>
            <person name="Oshkin I.Y."/>
            <person name="Kulichevskaya I.S."/>
            <person name="Rijpstra W.I.C."/>
            <person name="Sinninghe Damste J.S."/>
            <person name="Rakitin A.L."/>
            <person name="Ravin N.V."/>
            <person name="Dedysh S.N."/>
        </authorList>
    </citation>
    <scope>NUCLEOTIDE SEQUENCE [LARGE SCALE GENOMIC DNA]</scope>
    <source>
        <strain evidence="4">AF10</strain>
    </source>
</reference>
<organism evidence="3 4">
    <name type="scientific">Granulicella sibirica</name>
    <dbReference type="NCBI Taxonomy" id="2479048"/>
    <lineage>
        <taxon>Bacteria</taxon>
        <taxon>Pseudomonadati</taxon>
        <taxon>Acidobacteriota</taxon>
        <taxon>Terriglobia</taxon>
        <taxon>Terriglobales</taxon>
        <taxon>Acidobacteriaceae</taxon>
        <taxon>Granulicella</taxon>
    </lineage>
</organism>
<dbReference type="SUPFAM" id="SSF49464">
    <property type="entry name" value="Carboxypeptidase regulatory domain-like"/>
    <property type="match status" value="1"/>
</dbReference>
<dbReference type="SUPFAM" id="SSF56935">
    <property type="entry name" value="Porins"/>
    <property type="match status" value="1"/>
</dbReference>
<dbReference type="AlphaFoldDB" id="A0A4Q0T9D9"/>
<comment type="caution">
    <text evidence="3">The sequence shown here is derived from an EMBL/GenBank/DDBJ whole genome shotgun (WGS) entry which is preliminary data.</text>
</comment>
<keyword evidence="4" id="KW-1185">Reference proteome</keyword>
<dbReference type="EMBL" id="RDSM01000001">
    <property type="protein sequence ID" value="RXH58366.1"/>
    <property type="molecule type" value="Genomic_DNA"/>
</dbReference>
<evidence type="ECO:0000259" key="2">
    <source>
        <dbReference type="Pfam" id="PF25183"/>
    </source>
</evidence>
<feature type="domain" description="TonB-dependent transporter Oar-like beta-barrel" evidence="2">
    <location>
        <begin position="251"/>
        <end position="315"/>
    </location>
</feature>